<keyword evidence="1" id="KW-0732">Signal</keyword>
<dbReference type="Gene3D" id="2.60.420.10">
    <property type="entry name" value="Maltose phosphorylase, domain 3"/>
    <property type="match status" value="1"/>
</dbReference>
<organism evidence="4 5">
    <name type="scientific">Amycolatopsis balhimycina DSM 5908</name>
    <dbReference type="NCBI Taxonomy" id="1081091"/>
    <lineage>
        <taxon>Bacteria</taxon>
        <taxon>Bacillati</taxon>
        <taxon>Actinomycetota</taxon>
        <taxon>Actinomycetes</taxon>
        <taxon>Pseudonocardiales</taxon>
        <taxon>Pseudonocardiaceae</taxon>
        <taxon>Amycolatopsis</taxon>
    </lineage>
</organism>
<dbReference type="EMBL" id="QHHU01000026">
    <property type="protein sequence ID" value="RSM43210.1"/>
    <property type="molecule type" value="Genomic_DNA"/>
</dbReference>
<feature type="domain" description="Alpha-L-rhamnosidase six-hairpin glycosidase" evidence="2">
    <location>
        <begin position="208"/>
        <end position="472"/>
    </location>
</feature>
<protein>
    <recommendedName>
        <fullName evidence="6">Alpha-L-rhamnosidase</fullName>
    </recommendedName>
</protein>
<evidence type="ECO:0000313" key="4">
    <source>
        <dbReference type="EMBL" id="RSM43210.1"/>
    </source>
</evidence>
<dbReference type="PANTHER" id="PTHR34987:SF4">
    <property type="entry name" value="ALPHA-L-RHAMNOSIDASE C-TERMINAL DOMAIN-CONTAINING PROTEIN"/>
    <property type="match status" value="1"/>
</dbReference>
<dbReference type="InterPro" id="IPR035396">
    <property type="entry name" value="Bac_rhamnosid6H"/>
</dbReference>
<dbReference type="Pfam" id="PF17390">
    <property type="entry name" value="Bac_rhamnosid_C"/>
    <property type="match status" value="1"/>
</dbReference>
<dbReference type="InterPro" id="IPR012341">
    <property type="entry name" value="6hp_glycosidase-like_sf"/>
</dbReference>
<evidence type="ECO:0000259" key="2">
    <source>
        <dbReference type="Pfam" id="PF17389"/>
    </source>
</evidence>
<evidence type="ECO:0000259" key="3">
    <source>
        <dbReference type="Pfam" id="PF17390"/>
    </source>
</evidence>
<dbReference type="Proteomes" id="UP000286716">
    <property type="component" value="Unassembled WGS sequence"/>
</dbReference>
<keyword evidence="5" id="KW-1185">Reference proteome</keyword>
<accession>A0A428WJL1</accession>
<dbReference type="InterPro" id="IPR035398">
    <property type="entry name" value="Bac_rhamnosid_C"/>
</dbReference>
<reference evidence="4 5" key="1">
    <citation type="submission" date="2018-05" db="EMBL/GenBank/DDBJ databases">
        <title>Evolution of GPA BGCs.</title>
        <authorList>
            <person name="Waglechner N."/>
            <person name="Wright G.D."/>
        </authorList>
    </citation>
    <scope>NUCLEOTIDE SEQUENCE [LARGE SCALE GENOMIC DNA]</scope>
    <source>
        <strain evidence="4 5">DSM 5908</strain>
    </source>
</reference>
<dbReference type="Gene3D" id="1.50.10.10">
    <property type="match status" value="1"/>
</dbReference>
<dbReference type="Pfam" id="PF17389">
    <property type="entry name" value="Bac_rhamnosid6H"/>
    <property type="match status" value="1"/>
</dbReference>
<name>A0A428WJL1_AMYBA</name>
<evidence type="ECO:0000313" key="5">
    <source>
        <dbReference type="Proteomes" id="UP000286716"/>
    </source>
</evidence>
<feature type="signal peptide" evidence="1">
    <location>
        <begin position="1"/>
        <end position="36"/>
    </location>
</feature>
<sequence length="696" mass="72303">MRGPTMSRQSSRHRSAGLAVLAVVALTNAMSSGGQAAAADAAPWPANPGWQQYVPGPATPNVTPVAVVSTSGTVTNAAALVAGGSGSAKLTMASGGPAPRILLDYGKDVGGFPSFTVTAASGNPVLRAAYSEGRQFMSAKGDGGGAFNAGDKSRANSYTVRAAGTITHSLMQGGERFQEITLTSPGSVTLSAVGIRFSAYRATANEYQGYFMSSSDELNKIWYAGAYTNQLSMLPPGMGGVSQLPLILDGAKRDRNVWIGDIYAEGPTNYVSLGSNGNEYLKQSIRLLGSHQLSSGFVTGCLAPQTPVHTGPPIPGTTGCYSTSYSLYFAPDLADYYRATGDLAFARQQFPIVQRQLGWNASRLNSLGLLVTDTSDGLDWDWYDGNKTGAVSMYNMLYYLNLTEAAYLARETGQPDLATQYTAKAAALRTAINTNLFNSRTGVYDLSDKKRGTVTQDANAAAVTFGVAPAGAVPGILAKLKSALWGAHGPQPFSADTGYSKLVSPFVSGFELRARLAAGDTTGAMQLLADVWGQMVRPGPNYTGALWENLNPDGTIPKGSTSLAHGWASAPTSALTGYVLGARPVSAGYATWIVQPQPGSLSWTVGQVPTPHGPLAVKWGRASGGEFDMDVTAPDGTSGTIAVPASGANTAITVNGTSVWDHGTFTAGAGVTSARSDGSYVYLSVSASGTYRVVAR</sequence>
<feature type="domain" description="Alpha-L-rhamnosidase C-terminal" evidence="3">
    <location>
        <begin position="581"/>
        <end position="651"/>
    </location>
</feature>
<feature type="chain" id="PRO_5038370835" description="Alpha-L-rhamnosidase" evidence="1">
    <location>
        <begin position="37"/>
        <end position="696"/>
    </location>
</feature>
<dbReference type="InterPro" id="IPR008928">
    <property type="entry name" value="6-hairpin_glycosidase_sf"/>
</dbReference>
<dbReference type="SUPFAM" id="SSF48208">
    <property type="entry name" value="Six-hairpin glycosidases"/>
    <property type="match status" value="1"/>
</dbReference>
<dbReference type="PANTHER" id="PTHR34987">
    <property type="entry name" value="C, PUTATIVE (AFU_ORTHOLOGUE AFUA_3G02880)-RELATED"/>
    <property type="match status" value="1"/>
</dbReference>
<dbReference type="AlphaFoldDB" id="A0A428WJL1"/>
<dbReference type="GO" id="GO:0005975">
    <property type="term" value="P:carbohydrate metabolic process"/>
    <property type="evidence" value="ECO:0007669"/>
    <property type="project" value="InterPro"/>
</dbReference>
<proteinExistence type="predicted"/>
<dbReference type="OrthoDB" id="9815108at2"/>
<gene>
    <name evidence="4" type="ORF">DMA12_19945</name>
</gene>
<evidence type="ECO:0008006" key="6">
    <source>
        <dbReference type="Google" id="ProtNLM"/>
    </source>
</evidence>
<comment type="caution">
    <text evidence="4">The sequence shown here is derived from an EMBL/GenBank/DDBJ whole genome shotgun (WGS) entry which is preliminary data.</text>
</comment>
<evidence type="ECO:0000256" key="1">
    <source>
        <dbReference type="SAM" id="SignalP"/>
    </source>
</evidence>